<feature type="coiled-coil region" evidence="1">
    <location>
        <begin position="36"/>
        <end position="87"/>
    </location>
</feature>
<evidence type="ECO:0000256" key="2">
    <source>
        <dbReference type="SAM" id="Phobius"/>
    </source>
</evidence>
<keyword evidence="2" id="KW-1133">Transmembrane helix</keyword>
<reference evidence="3 4" key="1">
    <citation type="submission" date="2014-08" db="EMBL/GenBank/DDBJ databases">
        <title>Clostridium innocuum, an unnegligible vancomycin-resistant pathogen causing extra-intestinal infections.</title>
        <authorList>
            <person name="Feng Y."/>
            <person name="Chiu C.-H."/>
        </authorList>
    </citation>
    <scope>NUCLEOTIDE SEQUENCE [LARGE SCALE GENOMIC DNA]</scope>
    <source>
        <strain evidence="3 4">AN88</strain>
    </source>
</reference>
<keyword evidence="2" id="KW-0812">Transmembrane</keyword>
<keyword evidence="2" id="KW-0472">Membrane</keyword>
<organism evidence="3 4">
    <name type="scientific">Clostridium innocuum</name>
    <dbReference type="NCBI Taxonomy" id="1522"/>
    <lineage>
        <taxon>Bacteria</taxon>
        <taxon>Bacillati</taxon>
        <taxon>Bacillota</taxon>
        <taxon>Clostridia</taxon>
        <taxon>Eubacteriales</taxon>
        <taxon>Clostridiaceae</taxon>
        <taxon>Clostridium</taxon>
    </lineage>
</organism>
<protein>
    <submittedName>
        <fullName evidence="3">Uncharacterized protein</fullName>
    </submittedName>
</protein>
<dbReference type="AlphaFoldDB" id="A0A099I9A7"/>
<gene>
    <name evidence="3" type="ORF">CIAN88_08440</name>
</gene>
<accession>A0A099I9A7</accession>
<dbReference type="EMBL" id="JQIF01000039">
    <property type="protein sequence ID" value="KGJ53443.1"/>
    <property type="molecule type" value="Genomic_DNA"/>
</dbReference>
<evidence type="ECO:0000313" key="3">
    <source>
        <dbReference type="EMBL" id="KGJ53443.1"/>
    </source>
</evidence>
<comment type="caution">
    <text evidence="3">The sequence shown here is derived from an EMBL/GenBank/DDBJ whole genome shotgun (WGS) entry which is preliminary data.</text>
</comment>
<evidence type="ECO:0000313" key="4">
    <source>
        <dbReference type="Proteomes" id="UP000030008"/>
    </source>
</evidence>
<sequence>MQTLTKREKILLYVLLCIVVFAGGLFWMLLPALEKHNTLKAEYDTAQLELQSVKASMIDYGDLDKQLKETSEELKNIKNKYYEEMNKEDVDNLITSMTIEHGLTPVSLSIAEADQEDILSYTEYQLQQKKGSSSKSKDGKLKVYNVNLSVSGAITDVQTLVDDVRTTKSLKVSGITYSEEDDEKTTTITFKLFMI</sequence>
<dbReference type="RefSeq" id="WP_044905011.1">
    <property type="nucleotide sequence ID" value="NZ_JQIF01000039.1"/>
</dbReference>
<evidence type="ECO:0000256" key="1">
    <source>
        <dbReference type="SAM" id="Coils"/>
    </source>
</evidence>
<name>A0A099I9A7_CLOIN</name>
<feature type="transmembrane region" description="Helical" evidence="2">
    <location>
        <begin position="12"/>
        <end position="30"/>
    </location>
</feature>
<proteinExistence type="predicted"/>
<dbReference type="Proteomes" id="UP000030008">
    <property type="component" value="Unassembled WGS sequence"/>
</dbReference>
<keyword evidence="1" id="KW-0175">Coiled coil</keyword>